<accession>A0A5B8LMI6</accession>
<dbReference type="RefSeq" id="WP_146288128.1">
    <property type="nucleotide sequence ID" value="NZ_CP042304.1"/>
</dbReference>
<dbReference type="OrthoDB" id="7951193at2"/>
<dbReference type="AlphaFoldDB" id="A0A5B8LMI6"/>
<evidence type="ECO:0008006" key="4">
    <source>
        <dbReference type="Google" id="ProtNLM"/>
    </source>
</evidence>
<organism evidence="2 3">
    <name type="scientific">Devosia ginsengisoli</name>
    <dbReference type="NCBI Taxonomy" id="400770"/>
    <lineage>
        <taxon>Bacteria</taxon>
        <taxon>Pseudomonadati</taxon>
        <taxon>Pseudomonadota</taxon>
        <taxon>Alphaproteobacteria</taxon>
        <taxon>Hyphomicrobiales</taxon>
        <taxon>Devosiaceae</taxon>
        <taxon>Devosia</taxon>
    </lineage>
</organism>
<protein>
    <recommendedName>
        <fullName evidence="4">PepSY domain-containing protein</fullName>
    </recommendedName>
</protein>
<evidence type="ECO:0000313" key="2">
    <source>
        <dbReference type="EMBL" id="QDZ09316.1"/>
    </source>
</evidence>
<feature type="signal peptide" evidence="1">
    <location>
        <begin position="1"/>
        <end position="27"/>
    </location>
</feature>
<evidence type="ECO:0000313" key="3">
    <source>
        <dbReference type="Proteomes" id="UP000315364"/>
    </source>
</evidence>
<dbReference type="EMBL" id="CP042304">
    <property type="protein sequence ID" value="QDZ09316.1"/>
    <property type="molecule type" value="Genomic_DNA"/>
</dbReference>
<reference evidence="2 3" key="1">
    <citation type="submission" date="2019-07" db="EMBL/GenBank/DDBJ databases">
        <title>Full genome sequence of Devosia sp. Gsoil 520.</title>
        <authorList>
            <person name="Im W.-T."/>
        </authorList>
    </citation>
    <scope>NUCLEOTIDE SEQUENCE [LARGE SCALE GENOMIC DNA]</scope>
    <source>
        <strain evidence="2 3">Gsoil 520</strain>
    </source>
</reference>
<sequence length="95" mass="9683">MTDMFKTILATSVAAASLAVVAVPAQAANGNISCDVGAPIAGAEDMISQELTAMGYDVDGVEEWNNCVRAFVVKADGSLGMVFFEPGSLKLLGAA</sequence>
<keyword evidence="3" id="KW-1185">Reference proteome</keyword>
<evidence type="ECO:0000256" key="1">
    <source>
        <dbReference type="SAM" id="SignalP"/>
    </source>
</evidence>
<dbReference type="KEGG" id="dea:FPZ08_00225"/>
<proteinExistence type="predicted"/>
<name>A0A5B8LMI6_9HYPH</name>
<gene>
    <name evidence="2" type="ORF">FPZ08_00225</name>
</gene>
<dbReference type="Proteomes" id="UP000315364">
    <property type="component" value="Chromosome"/>
</dbReference>
<keyword evidence="1" id="KW-0732">Signal</keyword>
<feature type="chain" id="PRO_5023101651" description="PepSY domain-containing protein" evidence="1">
    <location>
        <begin position="28"/>
        <end position="95"/>
    </location>
</feature>